<accession>A0A7L1FE93</accession>
<comment type="subcellular location">
    <subcellularLocation>
        <location evidence="1">Nucleus</location>
    </subcellularLocation>
</comment>
<proteinExistence type="predicted"/>
<keyword evidence="2" id="KW-0539">Nucleus</keyword>
<feature type="compositionally biased region" description="Low complexity" evidence="3">
    <location>
        <begin position="352"/>
        <end position="363"/>
    </location>
</feature>
<evidence type="ECO:0000256" key="1">
    <source>
        <dbReference type="ARBA" id="ARBA00004123"/>
    </source>
</evidence>
<dbReference type="PROSITE" id="PS51457">
    <property type="entry name" value="BEN"/>
    <property type="match status" value="2"/>
</dbReference>
<feature type="non-terminal residue" evidence="5">
    <location>
        <position position="1"/>
    </location>
</feature>
<protein>
    <submittedName>
        <fullName evidence="5">BEND2 protein</fullName>
    </submittedName>
</protein>
<dbReference type="Pfam" id="PF10523">
    <property type="entry name" value="BEN"/>
    <property type="match status" value="2"/>
</dbReference>
<dbReference type="GO" id="GO:0005634">
    <property type="term" value="C:nucleus"/>
    <property type="evidence" value="ECO:0007669"/>
    <property type="project" value="UniProtKB-SubCell"/>
</dbReference>
<dbReference type="SMART" id="SM01025">
    <property type="entry name" value="BEN"/>
    <property type="match status" value="2"/>
</dbReference>
<feature type="domain" description="BEN" evidence="4">
    <location>
        <begin position="398"/>
        <end position="496"/>
    </location>
</feature>
<evidence type="ECO:0000313" key="6">
    <source>
        <dbReference type="Proteomes" id="UP000538515"/>
    </source>
</evidence>
<evidence type="ECO:0000259" key="4">
    <source>
        <dbReference type="PROSITE" id="PS51457"/>
    </source>
</evidence>
<dbReference type="AlphaFoldDB" id="A0A7L1FE93"/>
<reference evidence="5 6" key="1">
    <citation type="submission" date="2019-09" db="EMBL/GenBank/DDBJ databases">
        <title>Bird 10,000 Genomes (B10K) Project - Family phase.</title>
        <authorList>
            <person name="Zhang G."/>
        </authorList>
    </citation>
    <scope>NUCLEOTIDE SEQUENCE [LARGE SCALE GENOMIC DNA]</scope>
    <source>
        <strain evidence="5">B10K-DU-002-19</strain>
        <tissue evidence="5">Muscle</tissue>
    </source>
</reference>
<evidence type="ECO:0000256" key="3">
    <source>
        <dbReference type="SAM" id="MobiDB-lite"/>
    </source>
</evidence>
<comment type="caution">
    <text evidence="5">The sequence shown here is derived from an EMBL/GenBank/DDBJ whole genome shotgun (WGS) entry which is preliminary data.</text>
</comment>
<feature type="domain" description="BEN" evidence="4">
    <location>
        <begin position="200"/>
        <end position="299"/>
    </location>
</feature>
<dbReference type="EMBL" id="VXBG01008164">
    <property type="protein sequence ID" value="NXM99255.1"/>
    <property type="molecule type" value="Genomic_DNA"/>
</dbReference>
<dbReference type="PANTHER" id="PTHR47305">
    <property type="entry name" value="BEN DOMAIN-CONTAINING PROTEIN 2"/>
    <property type="match status" value="1"/>
</dbReference>
<sequence length="502" mass="56285">MRTREEEEYEDNASVIYEYEPDYESESVLSEASYAGYQQNPLMEVLSYCQAMYDAIQKLDKKFDLLHRKVSEMQHTRIKPFLFKPVIVRVALQNGHVQVNSKVKHAPQSFQLESQQPVGRQSPPLPTIVSTHSLHSSYTATNGMPDLSPQSNLAPSIVESTVNVASSPVASPSIPAPSEPSEENNAVDFCFTEEFVGEPARNIKVLGHHLVKARQKAKPKFAARHLVRVLFPKKTLLCSVMGASARGRRTLDPNKIAAIREFLATNFPTYDLSEHGKDWKTCIRNVNSMIRCLRSETKRNSASSPKINYFTSSWYKCCIGNSLAEGNEEVSVAPDTSHCVDLNYNEDSEDNSQSSQKMTSSTTDTLQNNHFEAWSVLDEYNISLPSMTSSLEPLGSPLRNVQLPFSVVYVAKGKIRPELSARYLIRHMFPEDVLVKSNVYGSLDRGMSPLDSNKINALREFLKENFPSFDLNESGFDWKACVAAINSTIRSLRHELKKATSG</sequence>
<feature type="non-terminal residue" evidence="5">
    <location>
        <position position="502"/>
    </location>
</feature>
<evidence type="ECO:0000256" key="2">
    <source>
        <dbReference type="ARBA" id="ARBA00023242"/>
    </source>
</evidence>
<dbReference type="GO" id="GO:0003677">
    <property type="term" value="F:DNA binding"/>
    <property type="evidence" value="ECO:0007669"/>
    <property type="project" value="InterPro"/>
</dbReference>
<feature type="region of interest" description="Disordered" evidence="3">
    <location>
        <begin position="344"/>
        <end position="363"/>
    </location>
</feature>
<organism evidence="5 6">
    <name type="scientific">Sylvia borin</name>
    <name type="common">Garden warbler</name>
    <dbReference type="NCBI Taxonomy" id="73324"/>
    <lineage>
        <taxon>Eukaryota</taxon>
        <taxon>Metazoa</taxon>
        <taxon>Chordata</taxon>
        <taxon>Craniata</taxon>
        <taxon>Vertebrata</taxon>
        <taxon>Euteleostomi</taxon>
        <taxon>Archelosauria</taxon>
        <taxon>Archosauria</taxon>
        <taxon>Dinosauria</taxon>
        <taxon>Saurischia</taxon>
        <taxon>Theropoda</taxon>
        <taxon>Coelurosauria</taxon>
        <taxon>Aves</taxon>
        <taxon>Neognathae</taxon>
        <taxon>Neoaves</taxon>
        <taxon>Telluraves</taxon>
        <taxon>Australaves</taxon>
        <taxon>Passeriformes</taxon>
        <taxon>Sylvioidea</taxon>
        <taxon>Sylviidae</taxon>
        <taxon>Sylviinae</taxon>
        <taxon>Sylvia</taxon>
    </lineage>
</organism>
<gene>
    <name evidence="5" type="primary">Bend2</name>
    <name evidence="5" type="ORF">SYLBOR_R12701</name>
</gene>
<dbReference type="PANTHER" id="PTHR47305:SF1">
    <property type="entry name" value="BEN DOMAIN-CONTAINING PROTEIN"/>
    <property type="match status" value="1"/>
</dbReference>
<name>A0A7L1FE93_SYLBO</name>
<dbReference type="Proteomes" id="UP000538515">
    <property type="component" value="Unassembled WGS sequence"/>
</dbReference>
<dbReference type="InterPro" id="IPR018379">
    <property type="entry name" value="BEN_domain"/>
</dbReference>
<evidence type="ECO:0000313" key="5">
    <source>
        <dbReference type="EMBL" id="NXM99255.1"/>
    </source>
</evidence>
<keyword evidence="6" id="KW-1185">Reference proteome</keyword>